<evidence type="ECO:0000313" key="2">
    <source>
        <dbReference type="Proteomes" id="UP000196708"/>
    </source>
</evidence>
<reference evidence="1 2" key="1">
    <citation type="submission" date="2016-12" db="EMBL/GenBank/DDBJ databases">
        <authorList>
            <person name="Song W.-J."/>
            <person name="Kurnit D.M."/>
        </authorList>
    </citation>
    <scope>NUCLEOTIDE SEQUENCE [LARGE SCALE GENOMIC DNA]</scope>
    <source>
        <strain evidence="1 2">ATCC 43942</strain>
    </source>
</reference>
<dbReference type="EMBL" id="CP018835">
    <property type="protein sequence ID" value="ASA54584.1"/>
    <property type="molecule type" value="Genomic_DNA"/>
</dbReference>
<dbReference type="KEGG" id="vga:BSQ33_01785"/>
<dbReference type="Proteomes" id="UP000196708">
    <property type="component" value="Chromosome 1"/>
</dbReference>
<dbReference type="AlphaFoldDB" id="A0A1Z2SBN0"/>
<name>A0A1Z2SBN0_VIBGA</name>
<evidence type="ECO:0000313" key="1">
    <source>
        <dbReference type="EMBL" id="ASA54584.1"/>
    </source>
</evidence>
<protein>
    <submittedName>
        <fullName evidence="1">Uncharacterized protein</fullName>
    </submittedName>
</protein>
<proteinExistence type="predicted"/>
<gene>
    <name evidence="1" type="ORF">BSQ33_01785</name>
</gene>
<dbReference type="OrthoDB" id="7068915at2"/>
<accession>A0A1Z2SBN0</accession>
<dbReference type="RefSeq" id="WP_021021573.1">
    <property type="nucleotide sequence ID" value="NZ_CP018835.1"/>
</dbReference>
<sequence>MKEKIYDEDNIAIFKNDGKYYIRYDAGAHQVAIREDEINEEEASMIINDRSKLMKVLRSLQEHLIKKGEKPYISNV</sequence>
<organism evidence="1 2">
    <name type="scientific">Vibrio gazogenes</name>
    <dbReference type="NCBI Taxonomy" id="687"/>
    <lineage>
        <taxon>Bacteria</taxon>
        <taxon>Pseudomonadati</taxon>
        <taxon>Pseudomonadota</taxon>
        <taxon>Gammaproteobacteria</taxon>
        <taxon>Vibrionales</taxon>
        <taxon>Vibrionaceae</taxon>
        <taxon>Vibrio</taxon>
    </lineage>
</organism>